<comment type="caution">
    <text evidence="1">The sequence shown here is derived from an EMBL/GenBank/DDBJ whole genome shotgun (WGS) entry which is preliminary data.</text>
</comment>
<protein>
    <submittedName>
        <fullName evidence="1">Uncharacterized protein</fullName>
    </submittedName>
</protein>
<gene>
    <name evidence="1" type="ORF">SDC9_170545</name>
</gene>
<name>A0A645G8D7_9ZZZZ</name>
<sequence>MDGIVEGRAKGVRKAVDERFAAAAMSVLIGLPRRVTLHAGKETAARHVIGQQQSRDRKPRTGDISFQLPVIIKETGRLDDDGLPVLFNDEHLVREKVVGPVSVELHAAEIIKVYFALRESNFFKTVFVHIGFLLIISESPARAGA</sequence>
<evidence type="ECO:0000313" key="1">
    <source>
        <dbReference type="EMBL" id="MPN23158.1"/>
    </source>
</evidence>
<organism evidence="1">
    <name type="scientific">bioreactor metagenome</name>
    <dbReference type="NCBI Taxonomy" id="1076179"/>
    <lineage>
        <taxon>unclassified sequences</taxon>
        <taxon>metagenomes</taxon>
        <taxon>ecological metagenomes</taxon>
    </lineage>
</organism>
<reference evidence="1" key="1">
    <citation type="submission" date="2019-08" db="EMBL/GenBank/DDBJ databases">
        <authorList>
            <person name="Kucharzyk K."/>
            <person name="Murdoch R.W."/>
            <person name="Higgins S."/>
            <person name="Loffler F."/>
        </authorList>
    </citation>
    <scope>NUCLEOTIDE SEQUENCE</scope>
</reference>
<proteinExistence type="predicted"/>
<dbReference type="AlphaFoldDB" id="A0A645G8D7"/>
<dbReference type="EMBL" id="VSSQ01071584">
    <property type="protein sequence ID" value="MPN23158.1"/>
    <property type="molecule type" value="Genomic_DNA"/>
</dbReference>
<accession>A0A645G8D7</accession>